<feature type="region of interest" description="Disordered" evidence="1">
    <location>
        <begin position="62"/>
        <end position="81"/>
    </location>
</feature>
<keyword evidence="3" id="KW-1185">Reference proteome</keyword>
<accession>A0ABQ1CZD5</accession>
<gene>
    <name evidence="2" type="ORF">Sgou_01610</name>
</gene>
<reference evidence="2 3" key="1">
    <citation type="submission" date="2020-02" db="EMBL/GenBank/DDBJ databases">
        <title>Whole genome shotgun sequence of Streptomyces gougerotii NBRC 13043.</title>
        <authorList>
            <person name="Ichikawa N."/>
            <person name="Komaki H."/>
            <person name="Tamura T."/>
        </authorList>
    </citation>
    <scope>NUCLEOTIDE SEQUENCE [LARGE SCALE GENOMIC DNA]</scope>
    <source>
        <strain evidence="2 3">NBRC 13043</strain>
    </source>
</reference>
<evidence type="ECO:0000313" key="3">
    <source>
        <dbReference type="Proteomes" id="UP000480804"/>
    </source>
</evidence>
<evidence type="ECO:0000256" key="1">
    <source>
        <dbReference type="SAM" id="MobiDB-lite"/>
    </source>
</evidence>
<dbReference type="EMBL" id="BLLO01000006">
    <property type="protein sequence ID" value="GFH75491.1"/>
    <property type="molecule type" value="Genomic_DNA"/>
</dbReference>
<evidence type="ECO:0000313" key="2">
    <source>
        <dbReference type="EMBL" id="GFH75491.1"/>
    </source>
</evidence>
<dbReference type="Proteomes" id="UP000480804">
    <property type="component" value="Unassembled WGS sequence"/>
</dbReference>
<protein>
    <submittedName>
        <fullName evidence="2">Uncharacterized protein</fullName>
    </submittedName>
</protein>
<proteinExistence type="predicted"/>
<organism evidence="2 3">
    <name type="scientific">Streptomyces gougerotii</name>
    <dbReference type="NCBI Taxonomy" id="53448"/>
    <lineage>
        <taxon>Bacteria</taxon>
        <taxon>Bacillati</taxon>
        <taxon>Actinomycetota</taxon>
        <taxon>Actinomycetes</taxon>
        <taxon>Kitasatosporales</taxon>
        <taxon>Streptomycetaceae</taxon>
        <taxon>Streptomyces</taxon>
        <taxon>Streptomyces diastaticus group</taxon>
    </lineage>
</organism>
<sequence length="132" mass="13748">MALVPRAVDGPEPWVGRSPSVGRCRRGADRLHITLPFRQQVRGPWTPVPGPARLLLSVGRGSGAAEGLPASSADGARDAGEGGAVIAGKECGALPIRAGREIPASSPVAVRGRLLRLRQAHLWVIRPCGKGE</sequence>
<comment type="caution">
    <text evidence="2">The sequence shown here is derived from an EMBL/GenBank/DDBJ whole genome shotgun (WGS) entry which is preliminary data.</text>
</comment>
<name>A0ABQ1CZD5_9ACTN</name>